<evidence type="ECO:0000313" key="4">
    <source>
        <dbReference type="EMBL" id="OJT03613.1"/>
    </source>
</evidence>
<dbReference type="GO" id="GO:0031507">
    <property type="term" value="P:heterochromatin formation"/>
    <property type="evidence" value="ECO:0007669"/>
    <property type="project" value="TreeGrafter"/>
</dbReference>
<evidence type="ECO:0000256" key="2">
    <source>
        <dbReference type="ARBA" id="ARBA00023163"/>
    </source>
</evidence>
<feature type="domain" description="SET" evidence="3">
    <location>
        <begin position="1"/>
        <end position="130"/>
    </location>
</feature>
<proteinExistence type="predicted"/>
<dbReference type="Pfam" id="PF00856">
    <property type="entry name" value="SET"/>
    <property type="match status" value="1"/>
</dbReference>
<dbReference type="AlphaFoldDB" id="A0A1M2V7T8"/>
<gene>
    <name evidence="4" type="ORF">TRAPUB_5738</name>
</gene>
<keyword evidence="2" id="KW-0804">Transcription</keyword>
<dbReference type="SMART" id="SM00317">
    <property type="entry name" value="SET"/>
    <property type="match status" value="1"/>
</dbReference>
<dbReference type="InterPro" id="IPR045318">
    <property type="entry name" value="EZH1/2-like"/>
</dbReference>
<dbReference type="InterPro" id="IPR046341">
    <property type="entry name" value="SET_dom_sf"/>
</dbReference>
<dbReference type="OrthoDB" id="6141102at2759"/>
<keyword evidence="1" id="KW-0805">Transcription regulation</keyword>
<keyword evidence="4" id="KW-0808">Transferase</keyword>
<evidence type="ECO:0000259" key="3">
    <source>
        <dbReference type="PROSITE" id="PS50280"/>
    </source>
</evidence>
<sequence length="140" mass="15779">MGKFGFGLFLTEEAKKGDLITGELHFVRFQFPTLTDSHLIEYLGELIYEPTFLCRDQVTSHIGRSYVFALNKQMSVDAFPAGNQARFINHTPSENANVAVSILLVHGEQRIGVFAKTDLDSGSELYMDYGPKYIILELKK</sequence>
<accession>A0A1M2V7T8</accession>
<dbReference type="Gene3D" id="2.170.270.10">
    <property type="entry name" value="SET domain"/>
    <property type="match status" value="1"/>
</dbReference>
<dbReference type="Proteomes" id="UP000184267">
    <property type="component" value="Unassembled WGS sequence"/>
</dbReference>
<evidence type="ECO:0000256" key="1">
    <source>
        <dbReference type="ARBA" id="ARBA00023015"/>
    </source>
</evidence>
<organism evidence="4 5">
    <name type="scientific">Trametes pubescens</name>
    <name type="common">White-rot fungus</name>
    <dbReference type="NCBI Taxonomy" id="154538"/>
    <lineage>
        <taxon>Eukaryota</taxon>
        <taxon>Fungi</taxon>
        <taxon>Dikarya</taxon>
        <taxon>Basidiomycota</taxon>
        <taxon>Agaricomycotina</taxon>
        <taxon>Agaricomycetes</taxon>
        <taxon>Polyporales</taxon>
        <taxon>Polyporaceae</taxon>
        <taxon>Trametes</taxon>
    </lineage>
</organism>
<comment type="caution">
    <text evidence="4">The sequence shown here is derived from an EMBL/GenBank/DDBJ whole genome shotgun (WGS) entry which is preliminary data.</text>
</comment>
<dbReference type="SUPFAM" id="SSF82199">
    <property type="entry name" value="SET domain"/>
    <property type="match status" value="1"/>
</dbReference>
<dbReference type="InterPro" id="IPR001214">
    <property type="entry name" value="SET_dom"/>
</dbReference>
<dbReference type="GO" id="GO:0046976">
    <property type="term" value="F:histone H3K27 methyltransferase activity"/>
    <property type="evidence" value="ECO:0007669"/>
    <property type="project" value="TreeGrafter"/>
</dbReference>
<keyword evidence="5" id="KW-1185">Reference proteome</keyword>
<reference evidence="4 5" key="1">
    <citation type="submission" date="2016-10" db="EMBL/GenBank/DDBJ databases">
        <title>Genome sequence of the basidiomycete white-rot fungus Trametes pubescens.</title>
        <authorList>
            <person name="Makela M.R."/>
            <person name="Granchi Z."/>
            <person name="Peng M."/>
            <person name="De Vries R.P."/>
            <person name="Grigoriev I."/>
            <person name="Riley R."/>
            <person name="Hilden K."/>
        </authorList>
    </citation>
    <scope>NUCLEOTIDE SEQUENCE [LARGE SCALE GENOMIC DNA]</scope>
    <source>
        <strain evidence="4 5">FBCC735</strain>
    </source>
</reference>
<protein>
    <submittedName>
        <fullName evidence="4">Histone-lysine N-methyltransferase MEDEA</fullName>
    </submittedName>
</protein>
<dbReference type="PANTHER" id="PTHR45747:SF4">
    <property type="entry name" value="HISTONE-LYSINE N-METHYLTRANSFERASE E(Z)"/>
    <property type="match status" value="1"/>
</dbReference>
<dbReference type="GO" id="GO:0005634">
    <property type="term" value="C:nucleus"/>
    <property type="evidence" value="ECO:0007669"/>
    <property type="project" value="TreeGrafter"/>
</dbReference>
<dbReference type="STRING" id="154538.A0A1M2V7T8"/>
<evidence type="ECO:0000313" key="5">
    <source>
        <dbReference type="Proteomes" id="UP000184267"/>
    </source>
</evidence>
<dbReference type="GO" id="GO:0032259">
    <property type="term" value="P:methylation"/>
    <property type="evidence" value="ECO:0007669"/>
    <property type="project" value="UniProtKB-KW"/>
</dbReference>
<dbReference type="PANTHER" id="PTHR45747">
    <property type="entry name" value="HISTONE-LYSINE N-METHYLTRANSFERASE E(Z)"/>
    <property type="match status" value="1"/>
</dbReference>
<keyword evidence="4" id="KW-0489">Methyltransferase</keyword>
<name>A0A1M2V7T8_TRAPU</name>
<dbReference type="PROSITE" id="PS50280">
    <property type="entry name" value="SET"/>
    <property type="match status" value="1"/>
</dbReference>
<dbReference type="EMBL" id="MNAD01001603">
    <property type="protein sequence ID" value="OJT03613.1"/>
    <property type="molecule type" value="Genomic_DNA"/>
</dbReference>
<dbReference type="GO" id="GO:0003682">
    <property type="term" value="F:chromatin binding"/>
    <property type="evidence" value="ECO:0007669"/>
    <property type="project" value="TreeGrafter"/>
</dbReference>